<evidence type="ECO:0000256" key="1">
    <source>
        <dbReference type="SAM" id="Phobius"/>
    </source>
</evidence>
<dbReference type="EMBL" id="CP007243">
    <property type="protein sequence ID" value="AIA29839.1"/>
    <property type="molecule type" value="Genomic_DNA"/>
</dbReference>
<organism evidence="2 3">
    <name type="scientific">Leptospirillum ferriphilum YSK</name>
    <dbReference type="NCBI Taxonomy" id="1441628"/>
    <lineage>
        <taxon>Bacteria</taxon>
        <taxon>Pseudomonadati</taxon>
        <taxon>Nitrospirota</taxon>
        <taxon>Nitrospiria</taxon>
        <taxon>Nitrospirales</taxon>
        <taxon>Nitrospiraceae</taxon>
        <taxon>Leptospirillum</taxon>
    </lineage>
</organism>
<accession>A0A059XMU7</accession>
<feature type="transmembrane region" description="Helical" evidence="1">
    <location>
        <begin position="101"/>
        <end position="120"/>
    </location>
</feature>
<keyword evidence="1" id="KW-0812">Transmembrane</keyword>
<sequence length="125" mass="13827">MRKSGGPVKPVFPPLFLCSPSHSGLRGRALDFPPGTVGLSPAMGSWPRPFIFCLFMRAFGYLFSWFVLVDVKEVKMAQALMAAYKFGTYVPKPDFSKGTTLFVIFVVIVGFAMAATMMIVKTFEK</sequence>
<protein>
    <submittedName>
        <fullName evidence="2">Uncharacterized protein</fullName>
    </submittedName>
</protein>
<evidence type="ECO:0000313" key="2">
    <source>
        <dbReference type="EMBL" id="AIA29839.1"/>
    </source>
</evidence>
<evidence type="ECO:0000313" key="3">
    <source>
        <dbReference type="Proteomes" id="UP000027059"/>
    </source>
</evidence>
<feature type="transmembrane region" description="Helical" evidence="1">
    <location>
        <begin position="50"/>
        <end position="68"/>
    </location>
</feature>
<gene>
    <name evidence="2" type="ORF">Y981_00435</name>
</gene>
<proteinExistence type="predicted"/>
<dbReference type="AlphaFoldDB" id="A0A059XMU7"/>
<dbReference type="HOGENOM" id="CLU_1989880_0_0_0"/>
<name>A0A059XMU7_9BACT</name>
<dbReference type="Proteomes" id="UP000027059">
    <property type="component" value="Chromosome"/>
</dbReference>
<reference evidence="2 3" key="2">
    <citation type="journal article" date="2015" name="Biomed. Res. Int.">
        <title>Effects of Arsenite Resistance on the Growth and Functional Gene Expression of Leptospirillum ferriphilum and Acidithiobacillus thiooxidans in Pure Culture and Coculture.</title>
        <authorList>
            <person name="Jiang H."/>
            <person name="Liang Y."/>
            <person name="Yin H."/>
            <person name="Xiao Y."/>
            <person name="Guo X."/>
            <person name="Xu Y."/>
            <person name="Hu Q."/>
            <person name="Liu H."/>
            <person name="Liu X."/>
        </authorList>
    </citation>
    <scope>NUCLEOTIDE SEQUENCE [LARGE SCALE GENOMIC DNA]</scope>
    <source>
        <strain evidence="2 3">YSK</strain>
    </source>
</reference>
<keyword evidence="1" id="KW-0472">Membrane</keyword>
<reference evidence="3" key="1">
    <citation type="submission" date="2014-02" db="EMBL/GenBank/DDBJ databases">
        <title>Complete genome sequence and comparative genomic analysis of the nitrogen-fixing bacterium Leptospirillum ferriphilum YSK.</title>
        <authorList>
            <person name="Guo X."/>
            <person name="Yin H."/>
            <person name="Liang Y."/>
            <person name="Hu Q."/>
            <person name="Ma L."/>
            <person name="Xiao Y."/>
            <person name="Zhang X."/>
            <person name="Qiu G."/>
            <person name="Liu X."/>
        </authorList>
    </citation>
    <scope>NUCLEOTIDE SEQUENCE [LARGE SCALE GENOMIC DNA]</scope>
    <source>
        <strain evidence="3">YSK</strain>
    </source>
</reference>
<dbReference type="KEGG" id="lfp:Y981_00435"/>
<keyword evidence="1" id="KW-1133">Transmembrane helix</keyword>
<keyword evidence="3" id="KW-1185">Reference proteome</keyword>